<dbReference type="InterPro" id="IPR026590">
    <property type="entry name" value="Ssirtuin_cat_dom"/>
</dbReference>
<evidence type="ECO:0000313" key="12">
    <source>
        <dbReference type="Proteomes" id="UP000283509"/>
    </source>
</evidence>
<keyword evidence="12" id="KW-1185">Reference proteome</keyword>
<dbReference type="OrthoDB" id="420264at2759"/>
<evidence type="ECO:0000313" key="11">
    <source>
        <dbReference type="EMBL" id="ROT75133.1"/>
    </source>
</evidence>
<evidence type="ECO:0000256" key="1">
    <source>
        <dbReference type="ARBA" id="ARBA00001947"/>
    </source>
</evidence>
<evidence type="ECO:0000256" key="8">
    <source>
        <dbReference type="PROSITE-ProRule" id="PRU00236"/>
    </source>
</evidence>
<feature type="region of interest" description="Disordered" evidence="9">
    <location>
        <begin position="82"/>
        <end position="163"/>
    </location>
</feature>
<comment type="cofactor">
    <cofactor evidence="1">
        <name>Zn(2+)</name>
        <dbReference type="ChEBI" id="CHEBI:29105"/>
    </cofactor>
</comment>
<evidence type="ECO:0000259" key="10">
    <source>
        <dbReference type="PROSITE" id="PS50305"/>
    </source>
</evidence>
<feature type="compositionally biased region" description="Acidic residues" evidence="9">
    <location>
        <begin position="134"/>
        <end position="163"/>
    </location>
</feature>
<evidence type="ECO:0000256" key="3">
    <source>
        <dbReference type="ARBA" id="ARBA00022723"/>
    </source>
</evidence>
<comment type="catalytic activity">
    <reaction evidence="6">
        <text>N(6)-hexadecanoyl-L-lysyl-[protein] + NAD(+) + H2O = 2''-O-hexadecanoyl-ADP-D-ribose + nicotinamide + L-lysyl-[protein]</text>
        <dbReference type="Rhea" id="RHEA:70563"/>
        <dbReference type="Rhea" id="RHEA-COMP:9752"/>
        <dbReference type="Rhea" id="RHEA-COMP:14175"/>
        <dbReference type="ChEBI" id="CHEBI:15377"/>
        <dbReference type="ChEBI" id="CHEBI:17154"/>
        <dbReference type="ChEBI" id="CHEBI:29969"/>
        <dbReference type="ChEBI" id="CHEBI:57540"/>
        <dbReference type="ChEBI" id="CHEBI:138936"/>
        <dbReference type="ChEBI" id="CHEBI:189673"/>
    </reaction>
    <physiologicalReaction direction="left-to-right" evidence="6">
        <dbReference type="Rhea" id="RHEA:70564"/>
    </physiologicalReaction>
</comment>
<keyword evidence="2" id="KW-0808">Transferase</keyword>
<dbReference type="Pfam" id="PF02146">
    <property type="entry name" value="SIR2"/>
    <property type="match status" value="1"/>
</dbReference>
<dbReference type="Gene3D" id="3.40.50.1220">
    <property type="entry name" value="TPP-binding domain"/>
    <property type="match status" value="1"/>
</dbReference>
<feature type="active site" description="Proton acceptor" evidence="8">
    <location>
        <position position="318"/>
    </location>
</feature>
<evidence type="ECO:0000256" key="4">
    <source>
        <dbReference type="ARBA" id="ARBA00022833"/>
    </source>
</evidence>
<feature type="binding site" evidence="8">
    <location>
        <position position="353"/>
    </location>
    <ligand>
        <name>Zn(2+)</name>
        <dbReference type="ChEBI" id="CHEBI:29105"/>
    </ligand>
</feature>
<feature type="binding site" evidence="8">
    <location>
        <position position="326"/>
    </location>
    <ligand>
        <name>Zn(2+)</name>
        <dbReference type="ChEBI" id="CHEBI:29105"/>
    </ligand>
</feature>
<keyword evidence="3 8" id="KW-0479">Metal-binding</keyword>
<comment type="caution">
    <text evidence="11">The sequence shown here is derived from an EMBL/GenBank/DDBJ whole genome shotgun (WGS) entry which is preliminary data.</text>
</comment>
<accession>A0A3R7M8U0</accession>
<dbReference type="SUPFAM" id="SSF52467">
    <property type="entry name" value="DHS-like NAD/FAD-binding domain"/>
    <property type="match status" value="1"/>
</dbReference>
<dbReference type="InterPro" id="IPR003000">
    <property type="entry name" value="Sirtuin"/>
</dbReference>
<evidence type="ECO:0000256" key="7">
    <source>
        <dbReference type="ARBA" id="ARBA00048905"/>
    </source>
</evidence>
<evidence type="ECO:0000256" key="2">
    <source>
        <dbReference type="ARBA" id="ARBA00022679"/>
    </source>
</evidence>
<dbReference type="InterPro" id="IPR029035">
    <property type="entry name" value="DHS-like_NAD/FAD-binding_dom"/>
</dbReference>
<reference evidence="11 12" key="1">
    <citation type="submission" date="2018-04" db="EMBL/GenBank/DDBJ databases">
        <authorList>
            <person name="Zhang X."/>
            <person name="Yuan J."/>
            <person name="Li F."/>
            <person name="Xiang J."/>
        </authorList>
    </citation>
    <scope>NUCLEOTIDE SEQUENCE [LARGE SCALE GENOMIC DNA]</scope>
    <source>
        <tissue evidence="11">Muscle</tissue>
    </source>
</reference>
<dbReference type="PANTHER" id="PTHR11085">
    <property type="entry name" value="NAD-DEPENDENT PROTEIN DEACYLASE SIRTUIN-5, MITOCHONDRIAL-RELATED"/>
    <property type="match status" value="1"/>
</dbReference>
<keyword evidence="4 8" id="KW-0862">Zinc</keyword>
<dbReference type="GO" id="GO:0005634">
    <property type="term" value="C:nucleus"/>
    <property type="evidence" value="ECO:0007669"/>
    <property type="project" value="TreeGrafter"/>
</dbReference>
<dbReference type="AlphaFoldDB" id="A0A3R7M8U0"/>
<evidence type="ECO:0000256" key="9">
    <source>
        <dbReference type="SAM" id="MobiDB-lite"/>
    </source>
</evidence>
<reference evidence="11 12" key="2">
    <citation type="submission" date="2019-01" db="EMBL/GenBank/DDBJ databases">
        <title>The decoding of complex shrimp genome reveals the adaptation for benthos swimmer, frequently molting mechanism and breeding impact on genome.</title>
        <authorList>
            <person name="Sun Y."/>
            <person name="Gao Y."/>
            <person name="Yu Y."/>
        </authorList>
    </citation>
    <scope>NUCLEOTIDE SEQUENCE [LARGE SCALE GENOMIC DNA]</scope>
    <source>
        <tissue evidence="11">Muscle</tissue>
    </source>
</reference>
<sequence length="481" mass="53567">MQGWLLAQVTSLSIAFSHSFPLSFSFPLDFSPSLFPSNFPCTMTSLFFLLLSLISSPHLSHLSPSFPLPLLSPIAVMADTEASKAPEQASEEVKKPVEETKAEGKEASTAAPEEKKTEECEGAYGGARIRNPEESDEEEDDDDFDDDEDFDDEDEDTEEEEDKEGFMNMLQNFLMSKLHLGSQEEVPKVLEEVTVEGVVNYIKSGKCKNIITMAGAGISTSAGIPDFRTPGTGLYSNLEKYNLPFPEAIFDIEYFRNNPKPFFVLAKELYPGTFAPTPSHWFIRLLHDKGLLLRHYTQNIDTLEHVAGLPADKVVEAHGTFRTSHCLNCRKEYSQEWVKEEIFKDSIPTCTECSGLVKPDIIFFRESLPVRFFQLMQSDFPKCDLLIILGTSLTVQPFASLVDNVPAMCPRLLINREKAGTVDPMMAMLQGMFGSAGLALDSPNNIRDVALLGDCDEGCVKMAEFLGWKDDMQALLATTKK</sequence>
<dbReference type="GO" id="GO:0070403">
    <property type="term" value="F:NAD+ binding"/>
    <property type="evidence" value="ECO:0007669"/>
    <property type="project" value="InterPro"/>
</dbReference>
<dbReference type="PANTHER" id="PTHR11085:SF6">
    <property type="entry name" value="NAD-DEPENDENT PROTEIN DEACETYLASE SIRTUIN-2"/>
    <property type="match status" value="1"/>
</dbReference>
<dbReference type="EMBL" id="QCYY01001808">
    <property type="protein sequence ID" value="ROT75133.1"/>
    <property type="molecule type" value="Genomic_DNA"/>
</dbReference>
<dbReference type="GO" id="GO:0046872">
    <property type="term" value="F:metal ion binding"/>
    <property type="evidence" value="ECO:0007669"/>
    <property type="project" value="UniProtKB-KW"/>
</dbReference>
<dbReference type="InterPro" id="IPR050134">
    <property type="entry name" value="NAD-dep_sirtuin_deacylases"/>
</dbReference>
<proteinExistence type="predicted"/>
<feature type="compositionally biased region" description="Basic and acidic residues" evidence="9">
    <location>
        <begin position="91"/>
        <end position="119"/>
    </location>
</feature>
<protein>
    <submittedName>
        <fullName evidence="11">NAD-dependent deacetylase sirtuin-2</fullName>
    </submittedName>
</protein>
<dbReference type="InterPro" id="IPR026591">
    <property type="entry name" value="Sirtuin_cat_small_dom_sf"/>
</dbReference>
<dbReference type="Proteomes" id="UP000283509">
    <property type="component" value="Unassembled WGS sequence"/>
</dbReference>
<dbReference type="CDD" id="cd01408">
    <property type="entry name" value="SIRT1"/>
    <property type="match status" value="1"/>
</dbReference>
<evidence type="ECO:0000256" key="6">
    <source>
        <dbReference type="ARBA" id="ARBA00048378"/>
    </source>
</evidence>
<organism evidence="11 12">
    <name type="scientific">Penaeus vannamei</name>
    <name type="common">Whiteleg shrimp</name>
    <name type="synonym">Litopenaeus vannamei</name>
    <dbReference type="NCBI Taxonomy" id="6689"/>
    <lineage>
        <taxon>Eukaryota</taxon>
        <taxon>Metazoa</taxon>
        <taxon>Ecdysozoa</taxon>
        <taxon>Arthropoda</taxon>
        <taxon>Crustacea</taxon>
        <taxon>Multicrustacea</taxon>
        <taxon>Malacostraca</taxon>
        <taxon>Eumalacostraca</taxon>
        <taxon>Eucarida</taxon>
        <taxon>Decapoda</taxon>
        <taxon>Dendrobranchiata</taxon>
        <taxon>Penaeoidea</taxon>
        <taxon>Penaeidae</taxon>
        <taxon>Penaeus</taxon>
    </lineage>
</organism>
<comment type="catalytic activity">
    <reaction evidence="7">
        <text>N(6)-tetradecanoyl-L-lysyl-[protein] + NAD(+) + H2O = 2''-O-tetradecanoyl-ADP-D-ribose + nicotinamide + L-lysyl-[protein]</text>
        <dbReference type="Rhea" id="RHEA:70567"/>
        <dbReference type="Rhea" id="RHEA-COMP:9752"/>
        <dbReference type="Rhea" id="RHEA-COMP:15437"/>
        <dbReference type="ChEBI" id="CHEBI:15377"/>
        <dbReference type="ChEBI" id="CHEBI:17154"/>
        <dbReference type="ChEBI" id="CHEBI:29969"/>
        <dbReference type="ChEBI" id="CHEBI:57540"/>
        <dbReference type="ChEBI" id="CHEBI:141129"/>
        <dbReference type="ChEBI" id="CHEBI:189674"/>
    </reaction>
    <physiologicalReaction direction="left-to-right" evidence="7">
        <dbReference type="Rhea" id="RHEA:70568"/>
    </physiologicalReaction>
</comment>
<feature type="binding site" evidence="8">
    <location>
        <position position="350"/>
    </location>
    <ligand>
        <name>Zn(2+)</name>
        <dbReference type="ChEBI" id="CHEBI:29105"/>
    </ligand>
</feature>
<keyword evidence="5" id="KW-0520">NAD</keyword>
<dbReference type="PROSITE" id="PS50305">
    <property type="entry name" value="SIRTUIN"/>
    <property type="match status" value="1"/>
</dbReference>
<dbReference type="Gene3D" id="3.30.1600.10">
    <property type="entry name" value="SIR2/SIRT2 'Small Domain"/>
    <property type="match status" value="1"/>
</dbReference>
<gene>
    <name evidence="11" type="ORF">C7M84_006329</name>
</gene>
<feature type="binding site" evidence="8">
    <location>
        <position position="329"/>
    </location>
    <ligand>
        <name>Zn(2+)</name>
        <dbReference type="ChEBI" id="CHEBI:29105"/>
    </ligand>
</feature>
<name>A0A3R7M8U0_PENVA</name>
<evidence type="ECO:0000256" key="5">
    <source>
        <dbReference type="ARBA" id="ARBA00023027"/>
    </source>
</evidence>
<dbReference type="GO" id="GO:0017136">
    <property type="term" value="F:histone deacetylase activity, NAD-dependent"/>
    <property type="evidence" value="ECO:0007669"/>
    <property type="project" value="TreeGrafter"/>
</dbReference>
<feature type="domain" description="Deacetylase sirtuin-type" evidence="10">
    <location>
        <begin position="188"/>
        <end position="469"/>
    </location>
</feature>
<dbReference type="STRING" id="6689.A0A3R7M8U0"/>